<keyword evidence="5 8" id="KW-0663">Pyridoxal phosphate</keyword>
<dbReference type="Gene3D" id="3.90.1150.10">
    <property type="entry name" value="Aspartate Aminotransferase, domain 1"/>
    <property type="match status" value="1"/>
</dbReference>
<name>A0A2T0TV02_9SPHI</name>
<dbReference type="PROSITE" id="PS00595">
    <property type="entry name" value="AA_TRANSFER_CLASS_5"/>
    <property type="match status" value="1"/>
</dbReference>
<feature type="domain" description="Aminotransferase class V" evidence="9">
    <location>
        <begin position="36"/>
        <end position="405"/>
    </location>
</feature>
<comment type="function">
    <text evidence="2 8">Catalyzes the removal of elemental sulfur and selenium atoms from L-cysteine, L-cystine, L-selenocysteine, and L-selenocystine to produce L-alanine.</text>
</comment>
<dbReference type="InterPro" id="IPR000192">
    <property type="entry name" value="Aminotrans_V_dom"/>
</dbReference>
<dbReference type="Gene3D" id="3.40.640.10">
    <property type="entry name" value="Type I PLP-dependent aspartate aminotransferase-like (Major domain)"/>
    <property type="match status" value="1"/>
</dbReference>
<keyword evidence="11" id="KW-1185">Reference proteome</keyword>
<evidence type="ECO:0000256" key="2">
    <source>
        <dbReference type="ARBA" id="ARBA00002824"/>
    </source>
</evidence>
<keyword evidence="10" id="KW-0456">Lyase</keyword>
<dbReference type="EMBL" id="PVTH01000011">
    <property type="protein sequence ID" value="PRY49532.1"/>
    <property type="molecule type" value="Genomic_DNA"/>
</dbReference>
<comment type="catalytic activity">
    <reaction evidence="6 8">
        <text>(sulfur carrier)-H + L-cysteine = (sulfur carrier)-SH + L-alanine</text>
        <dbReference type="Rhea" id="RHEA:43892"/>
        <dbReference type="Rhea" id="RHEA-COMP:14737"/>
        <dbReference type="Rhea" id="RHEA-COMP:14739"/>
        <dbReference type="ChEBI" id="CHEBI:29917"/>
        <dbReference type="ChEBI" id="CHEBI:35235"/>
        <dbReference type="ChEBI" id="CHEBI:57972"/>
        <dbReference type="ChEBI" id="CHEBI:64428"/>
        <dbReference type="EC" id="2.8.1.7"/>
    </reaction>
</comment>
<dbReference type="GO" id="GO:0006534">
    <property type="term" value="P:cysteine metabolic process"/>
    <property type="evidence" value="ECO:0007669"/>
    <property type="project" value="UniProtKB-UniRule"/>
</dbReference>
<dbReference type="GO" id="GO:0031071">
    <property type="term" value="F:cysteine desulfurase activity"/>
    <property type="evidence" value="ECO:0007669"/>
    <property type="project" value="UniProtKB-UniRule"/>
</dbReference>
<dbReference type="PIRSF" id="PIRSF005572">
    <property type="entry name" value="NifS"/>
    <property type="match status" value="1"/>
</dbReference>
<organism evidence="10 11">
    <name type="scientific">Arcticibacter pallidicorallinus</name>
    <dbReference type="NCBI Taxonomy" id="1259464"/>
    <lineage>
        <taxon>Bacteria</taxon>
        <taxon>Pseudomonadati</taxon>
        <taxon>Bacteroidota</taxon>
        <taxon>Sphingobacteriia</taxon>
        <taxon>Sphingobacteriales</taxon>
        <taxon>Sphingobacteriaceae</taxon>
        <taxon>Arcticibacter</taxon>
    </lineage>
</organism>
<accession>A0A2T0TV02</accession>
<keyword evidence="4 8" id="KW-0808">Transferase</keyword>
<evidence type="ECO:0000259" key="9">
    <source>
        <dbReference type="Pfam" id="PF00266"/>
    </source>
</evidence>
<gene>
    <name evidence="10" type="ORF">B0I27_11188</name>
</gene>
<dbReference type="InterPro" id="IPR016454">
    <property type="entry name" value="Cysteine_dSase"/>
</dbReference>
<evidence type="ECO:0000313" key="11">
    <source>
        <dbReference type="Proteomes" id="UP000238034"/>
    </source>
</evidence>
<dbReference type="InterPro" id="IPR015421">
    <property type="entry name" value="PyrdxlP-dep_Trfase_major"/>
</dbReference>
<dbReference type="SUPFAM" id="SSF53383">
    <property type="entry name" value="PLP-dependent transferases"/>
    <property type="match status" value="1"/>
</dbReference>
<comment type="cofactor">
    <cofactor evidence="1 7">
        <name>pyridoxal 5'-phosphate</name>
        <dbReference type="ChEBI" id="CHEBI:597326"/>
    </cofactor>
</comment>
<evidence type="ECO:0000256" key="5">
    <source>
        <dbReference type="ARBA" id="ARBA00022898"/>
    </source>
</evidence>
<dbReference type="PANTHER" id="PTHR43586:SF8">
    <property type="entry name" value="CYSTEINE DESULFURASE 1, CHLOROPLASTIC"/>
    <property type="match status" value="1"/>
</dbReference>
<evidence type="ECO:0000256" key="3">
    <source>
        <dbReference type="ARBA" id="ARBA00010447"/>
    </source>
</evidence>
<dbReference type="InterPro" id="IPR010970">
    <property type="entry name" value="Cys_dSase_SufS"/>
</dbReference>
<protein>
    <recommendedName>
        <fullName evidence="8">Cysteine desulfurase</fullName>
        <ecNumber evidence="8">2.8.1.7</ecNumber>
    </recommendedName>
</protein>
<evidence type="ECO:0000256" key="1">
    <source>
        <dbReference type="ARBA" id="ARBA00001933"/>
    </source>
</evidence>
<dbReference type="CDD" id="cd06453">
    <property type="entry name" value="SufS_like"/>
    <property type="match status" value="1"/>
</dbReference>
<comment type="caution">
    <text evidence="10">The sequence shown here is derived from an EMBL/GenBank/DDBJ whole genome shotgun (WGS) entry which is preliminary data.</text>
</comment>
<dbReference type="InterPro" id="IPR015422">
    <property type="entry name" value="PyrdxlP-dep_Trfase_small"/>
</dbReference>
<proteinExistence type="inferred from homology"/>
<evidence type="ECO:0000256" key="4">
    <source>
        <dbReference type="ARBA" id="ARBA00022679"/>
    </source>
</evidence>
<dbReference type="GO" id="GO:0016829">
    <property type="term" value="F:lyase activity"/>
    <property type="evidence" value="ECO:0007669"/>
    <property type="project" value="UniProtKB-KW"/>
</dbReference>
<sequence length="417" mass="46197">MEAFTDQNETSLLYKGEPIHKHFPALQQSVYGKPLVYFDNAATTQKPQAVIQAITDYYSTINSNIHRGVHFLSQKATDAYEITRNAISEFINAAHAYEVIFTKGTTDGINLVADAFGSYGLGPGDSVLISAMEHHSNIVPWQIACEKKGAFLKVIPMNEAGELLMDEYEKLLDDKVKIVSLTYVSNSLGTVNPVKEVIRLAHERNIPVLVDAAQAVQHTKVDVQELDCDFMVFSGHKMYGPTGIGILYGKEEWLNKLPPYQGGGDMIKTVTFEGTEYNDLPFKFEAGTPHIEGAITLLSALDFIKEVGLDNIERHESELLRYATERLSEIPEVKIIGTAGKKAGAISLIVDGAHPYDIGVLLDKMGIAVRTGHHCTQPVMDFYQIPGTLRLSFAVYNTKEEIDLFMTSLKRAIQILI</sequence>
<dbReference type="InterPro" id="IPR015424">
    <property type="entry name" value="PyrdxlP-dep_Trfase"/>
</dbReference>
<evidence type="ECO:0000313" key="10">
    <source>
        <dbReference type="EMBL" id="PRY49532.1"/>
    </source>
</evidence>
<comment type="similarity">
    <text evidence="3 8">Belongs to the class-V pyridoxal-phosphate-dependent aminotransferase family. Csd subfamily.</text>
</comment>
<evidence type="ECO:0000256" key="6">
    <source>
        <dbReference type="ARBA" id="ARBA00050776"/>
    </source>
</evidence>
<dbReference type="InterPro" id="IPR020578">
    <property type="entry name" value="Aminotrans_V_PyrdxlP_BS"/>
</dbReference>
<dbReference type="GO" id="GO:0030170">
    <property type="term" value="F:pyridoxal phosphate binding"/>
    <property type="evidence" value="ECO:0007669"/>
    <property type="project" value="UniProtKB-UniRule"/>
</dbReference>
<dbReference type="PANTHER" id="PTHR43586">
    <property type="entry name" value="CYSTEINE DESULFURASE"/>
    <property type="match status" value="1"/>
</dbReference>
<evidence type="ECO:0000256" key="8">
    <source>
        <dbReference type="RuleBase" id="RU004506"/>
    </source>
</evidence>
<evidence type="ECO:0000256" key="7">
    <source>
        <dbReference type="RuleBase" id="RU004504"/>
    </source>
</evidence>
<dbReference type="AlphaFoldDB" id="A0A2T0TV02"/>
<dbReference type="Proteomes" id="UP000238034">
    <property type="component" value="Unassembled WGS sequence"/>
</dbReference>
<reference evidence="10 11" key="1">
    <citation type="submission" date="2018-03" db="EMBL/GenBank/DDBJ databases">
        <title>Genomic Encyclopedia of Type Strains, Phase III (KMG-III): the genomes of soil and plant-associated and newly described type strains.</title>
        <authorList>
            <person name="Whitman W."/>
        </authorList>
    </citation>
    <scope>NUCLEOTIDE SEQUENCE [LARGE SCALE GENOMIC DNA]</scope>
    <source>
        <strain evidence="10 11">CGMCC 1.9313</strain>
    </source>
</reference>
<dbReference type="Pfam" id="PF00266">
    <property type="entry name" value="Aminotran_5"/>
    <property type="match status" value="1"/>
</dbReference>
<dbReference type="NCBIfam" id="TIGR01979">
    <property type="entry name" value="sufS"/>
    <property type="match status" value="1"/>
</dbReference>
<dbReference type="OrthoDB" id="9804366at2"/>
<dbReference type="RefSeq" id="WP_106294930.1">
    <property type="nucleotide sequence ID" value="NZ_PVTH01000011.1"/>
</dbReference>
<dbReference type="EC" id="2.8.1.7" evidence="8"/>